<dbReference type="PRINTS" id="PR00036">
    <property type="entry name" value="HTHLACI"/>
</dbReference>
<dbReference type="InterPro" id="IPR028082">
    <property type="entry name" value="Peripla_BP_I"/>
</dbReference>
<dbReference type="PANTHER" id="PTHR30146:SF109">
    <property type="entry name" value="HTH-TYPE TRANSCRIPTIONAL REGULATOR GALS"/>
    <property type="match status" value="1"/>
</dbReference>
<accession>A0A1M6E1K0</accession>
<dbReference type="Gene3D" id="3.40.50.2300">
    <property type="match status" value="2"/>
</dbReference>
<evidence type="ECO:0000256" key="1">
    <source>
        <dbReference type="ARBA" id="ARBA00023015"/>
    </source>
</evidence>
<dbReference type="CDD" id="cd06294">
    <property type="entry name" value="PBP1_MalR-like"/>
    <property type="match status" value="1"/>
</dbReference>
<dbReference type="SMART" id="SM00354">
    <property type="entry name" value="HTH_LACI"/>
    <property type="match status" value="1"/>
</dbReference>
<keyword evidence="6" id="KW-1185">Reference proteome</keyword>
<dbReference type="InterPro" id="IPR046335">
    <property type="entry name" value="LacI/GalR-like_sensor"/>
</dbReference>
<dbReference type="OrthoDB" id="9788209at2"/>
<dbReference type="SUPFAM" id="SSF53822">
    <property type="entry name" value="Periplasmic binding protein-like I"/>
    <property type="match status" value="1"/>
</dbReference>
<keyword evidence="2" id="KW-0238">DNA-binding</keyword>
<evidence type="ECO:0000313" key="5">
    <source>
        <dbReference type="EMBL" id="SHI79269.1"/>
    </source>
</evidence>
<reference evidence="5 6" key="1">
    <citation type="submission" date="2016-11" db="EMBL/GenBank/DDBJ databases">
        <authorList>
            <person name="Varghese N."/>
            <person name="Submissions S."/>
        </authorList>
    </citation>
    <scope>NUCLEOTIDE SEQUENCE [LARGE SCALE GENOMIC DNA]</scope>
    <source>
        <strain evidence="5 6">DSM 19027</strain>
    </source>
</reference>
<dbReference type="InterPro" id="IPR010982">
    <property type="entry name" value="Lambda_DNA-bd_dom_sf"/>
</dbReference>
<proteinExistence type="predicted"/>
<dbReference type="AlphaFoldDB" id="A0A1M6E1K0"/>
<evidence type="ECO:0000259" key="4">
    <source>
        <dbReference type="PROSITE" id="PS50932"/>
    </source>
</evidence>
<dbReference type="PANTHER" id="PTHR30146">
    <property type="entry name" value="LACI-RELATED TRANSCRIPTIONAL REPRESSOR"/>
    <property type="match status" value="1"/>
</dbReference>
<dbReference type="RefSeq" id="WP_149678167.1">
    <property type="nucleotide sequence ID" value="NZ_FQZP01000010.1"/>
</dbReference>
<dbReference type="PROSITE" id="PS00356">
    <property type="entry name" value="HTH_LACI_1"/>
    <property type="match status" value="1"/>
</dbReference>
<protein>
    <submittedName>
        <fullName evidence="5">Transcriptional regulator, LacI family</fullName>
    </submittedName>
</protein>
<dbReference type="GO" id="GO:0003700">
    <property type="term" value="F:DNA-binding transcription factor activity"/>
    <property type="evidence" value="ECO:0007669"/>
    <property type="project" value="TreeGrafter"/>
</dbReference>
<evidence type="ECO:0000256" key="2">
    <source>
        <dbReference type="ARBA" id="ARBA00023125"/>
    </source>
</evidence>
<name>A0A1M6E1K0_9FIRM</name>
<keyword evidence="3" id="KW-0804">Transcription</keyword>
<dbReference type="FunFam" id="1.10.260.40:FF:000002">
    <property type="entry name" value="HTH-type transcriptional repressor PurR"/>
    <property type="match status" value="1"/>
</dbReference>
<feature type="domain" description="HTH lacI-type" evidence="4">
    <location>
        <begin position="3"/>
        <end position="57"/>
    </location>
</feature>
<dbReference type="SUPFAM" id="SSF47413">
    <property type="entry name" value="lambda repressor-like DNA-binding domains"/>
    <property type="match status" value="1"/>
</dbReference>
<dbReference type="InterPro" id="IPR000843">
    <property type="entry name" value="HTH_LacI"/>
</dbReference>
<evidence type="ECO:0000256" key="3">
    <source>
        <dbReference type="ARBA" id="ARBA00023163"/>
    </source>
</evidence>
<dbReference type="EMBL" id="FQZP01000010">
    <property type="protein sequence ID" value="SHI79269.1"/>
    <property type="molecule type" value="Genomic_DNA"/>
</dbReference>
<dbReference type="PROSITE" id="PS50932">
    <property type="entry name" value="HTH_LACI_2"/>
    <property type="match status" value="1"/>
</dbReference>
<sequence length="338" mass="37781">MKITINDVAKVAGVSTSTVSRVISDSPRISEETKRRVRKVIEELNYHPNAIARSLANKSSKTIGLILNTEAETLVRNPFFIQAMTGVSQYTQKNGYNVMFAYNKSEAGDLDIAVWYVNSRCVDGIILFTSRTNDKCIDFLKKNDFPFSVIGRPDQTEGVLWVDNDNFQATYQVTNDLIMKGHQRIAFLGGPRDHNVSRDRFEGYKKAMTVHGYAIDKELTFLDGNFSEEFGSECMLRIITASKKGAELPTAIVTSDDMQALGVLKAMRKKNISNIAVTGFNNTPISLYQNESFTSVDVNANKLGFYAAKLLIGKIEGKKNLPTHYIVPTNIVEVEPFY</sequence>
<gene>
    <name evidence="5" type="ORF">SAMN05444373_10103</name>
</gene>
<dbReference type="Pfam" id="PF13377">
    <property type="entry name" value="Peripla_BP_3"/>
    <property type="match status" value="1"/>
</dbReference>
<keyword evidence="1" id="KW-0805">Transcription regulation</keyword>
<evidence type="ECO:0000313" key="6">
    <source>
        <dbReference type="Proteomes" id="UP000324781"/>
    </source>
</evidence>
<dbReference type="GO" id="GO:0000976">
    <property type="term" value="F:transcription cis-regulatory region binding"/>
    <property type="evidence" value="ECO:0007669"/>
    <property type="project" value="TreeGrafter"/>
</dbReference>
<dbReference type="Proteomes" id="UP000324781">
    <property type="component" value="Unassembled WGS sequence"/>
</dbReference>
<dbReference type="Gene3D" id="1.10.260.40">
    <property type="entry name" value="lambda repressor-like DNA-binding domains"/>
    <property type="match status" value="1"/>
</dbReference>
<dbReference type="Pfam" id="PF00356">
    <property type="entry name" value="LacI"/>
    <property type="match status" value="1"/>
</dbReference>
<organism evidence="5 6">
    <name type="scientific">Thermoclostridium caenicola</name>
    <dbReference type="NCBI Taxonomy" id="659425"/>
    <lineage>
        <taxon>Bacteria</taxon>
        <taxon>Bacillati</taxon>
        <taxon>Bacillota</taxon>
        <taxon>Clostridia</taxon>
        <taxon>Eubacteriales</taxon>
        <taxon>Oscillospiraceae</taxon>
        <taxon>Thermoclostridium</taxon>
    </lineage>
</organism>
<dbReference type="CDD" id="cd01392">
    <property type="entry name" value="HTH_LacI"/>
    <property type="match status" value="1"/>
</dbReference>